<dbReference type="PROSITE" id="PS51450">
    <property type="entry name" value="LRR"/>
    <property type="match status" value="1"/>
</dbReference>
<evidence type="ECO:0000313" key="1">
    <source>
        <dbReference type="EMBL" id="PVD23734.1"/>
    </source>
</evidence>
<evidence type="ECO:0000313" key="2">
    <source>
        <dbReference type="Proteomes" id="UP000245119"/>
    </source>
</evidence>
<accession>A0A2T7NRD4</accession>
<dbReference type="PANTHER" id="PTHR46759">
    <property type="entry name" value="LEUCINE-RICH REPEAT-CONTAINING PROTEIN 72"/>
    <property type="match status" value="1"/>
</dbReference>
<name>A0A2T7NRD4_POMCA</name>
<comment type="caution">
    <text evidence="1">The sequence shown here is derived from an EMBL/GenBank/DDBJ whole genome shotgun (WGS) entry which is preliminary data.</text>
</comment>
<dbReference type="InterPro" id="IPR042655">
    <property type="entry name" value="LRC72"/>
</dbReference>
<dbReference type="OrthoDB" id="5954088at2759"/>
<gene>
    <name evidence="1" type="ORF">C0Q70_17007</name>
</gene>
<dbReference type="InterPro" id="IPR032675">
    <property type="entry name" value="LRR_dom_sf"/>
</dbReference>
<proteinExistence type="predicted"/>
<dbReference type="AlphaFoldDB" id="A0A2T7NRD4"/>
<dbReference type="Gene3D" id="3.80.10.10">
    <property type="entry name" value="Ribonuclease Inhibitor"/>
    <property type="match status" value="1"/>
</dbReference>
<reference evidence="1 2" key="1">
    <citation type="submission" date="2018-04" db="EMBL/GenBank/DDBJ databases">
        <title>The genome of golden apple snail Pomacea canaliculata provides insight into stress tolerance and invasive adaptation.</title>
        <authorList>
            <person name="Liu C."/>
            <person name="Liu B."/>
            <person name="Ren Y."/>
            <person name="Zhang Y."/>
            <person name="Wang H."/>
            <person name="Li S."/>
            <person name="Jiang F."/>
            <person name="Yin L."/>
            <person name="Zhang G."/>
            <person name="Qian W."/>
            <person name="Fan W."/>
        </authorList>
    </citation>
    <scope>NUCLEOTIDE SEQUENCE [LARGE SCALE GENOMIC DNA]</scope>
    <source>
        <strain evidence="1">SZHN2017</strain>
        <tissue evidence="1">Muscle</tissue>
    </source>
</reference>
<dbReference type="PANTHER" id="PTHR46759:SF2">
    <property type="match status" value="1"/>
</dbReference>
<dbReference type="STRING" id="400727.A0A2T7NRD4"/>
<dbReference type="InterPro" id="IPR001611">
    <property type="entry name" value="Leu-rich_rpt"/>
</dbReference>
<evidence type="ECO:0008006" key="3">
    <source>
        <dbReference type="Google" id="ProtNLM"/>
    </source>
</evidence>
<protein>
    <recommendedName>
        <fullName evidence="3">Leucine-rich repeat-containing protein 49</fullName>
    </recommendedName>
</protein>
<dbReference type="EMBL" id="PZQS01000010">
    <property type="protein sequence ID" value="PVD23734.1"/>
    <property type="molecule type" value="Genomic_DNA"/>
</dbReference>
<sequence>MEERTPVVIGQQPCARILSLLLRISYKYERIMTLSNQILRLRCQYAPLHETEFLDLSNLGLVIPERLASCPKLRSLILQGIKLQEAAGLDCCKQLWYLDLSNNLLESLEGLAQFLALGTLILSNNNLDWSALASIRHMHILSISLHGNPLLEKDPYYRIHVIDCLPNVWMLDGRIVTSAERIKIKHFFQDSALSKRPVRRKLKKNGFIPSDMKNINISGIFGDKAVQLMTSFPNNAVLNIETDKKRLLYLAQNIQEDINLEHRYISSRCPAGHVQKQTLLLDALEARLNNRAQGNMLLLLLVASLEFILPTRLVKETLKKNYVLSSRLHDYKRMLALQVVQMMYNTPVFFDFLADDVGVLNLVKFAVGDSDFVDKFIEVHKLSERSSTSGTLQETLHGRPANLWSKVHEQLQALTNKNAWLSACDRILCTVGKILTIPQSTMALVLIDAVPVASGAVEHKLKKSDRHFAYVNIQHVEWENGLGMWRPLDIFCDEITTMAAINNFEESGQDDDLPASISCQETPRKQSLRSLIYCNRHSLGTPAVLPGKSKKTLHPRPATSGCKKLNIVHHVSRRVQSASPSTSCKRHIQTSKCAFLHITSAEMKVATTVPDEKIYTKLFEKTEENGTLITAEGLGDINSIPKTTSVVASVDLRSLEGQLADEYLPKGSCNPGTIDGSQSITVDLEKCGEVFREDRTSSAWTSRFTSLVTGGITRSPPDNDDNVSRLYQS</sequence>
<keyword evidence="2" id="KW-1185">Reference proteome</keyword>
<organism evidence="1 2">
    <name type="scientific">Pomacea canaliculata</name>
    <name type="common">Golden apple snail</name>
    <dbReference type="NCBI Taxonomy" id="400727"/>
    <lineage>
        <taxon>Eukaryota</taxon>
        <taxon>Metazoa</taxon>
        <taxon>Spiralia</taxon>
        <taxon>Lophotrochozoa</taxon>
        <taxon>Mollusca</taxon>
        <taxon>Gastropoda</taxon>
        <taxon>Caenogastropoda</taxon>
        <taxon>Architaenioglossa</taxon>
        <taxon>Ampullarioidea</taxon>
        <taxon>Ampullariidae</taxon>
        <taxon>Pomacea</taxon>
    </lineage>
</organism>
<dbReference type="Proteomes" id="UP000245119">
    <property type="component" value="Linkage Group LG10"/>
</dbReference>
<dbReference type="SUPFAM" id="SSF52058">
    <property type="entry name" value="L domain-like"/>
    <property type="match status" value="1"/>
</dbReference>